<feature type="compositionally biased region" description="Polar residues" evidence="1">
    <location>
        <begin position="115"/>
        <end position="138"/>
    </location>
</feature>
<gene>
    <name evidence="2" type="ORF">BJ322DRAFT_1036872</name>
</gene>
<evidence type="ECO:0000256" key="1">
    <source>
        <dbReference type="SAM" id="MobiDB-lite"/>
    </source>
</evidence>
<accession>A0A9P6LA66</accession>
<feature type="region of interest" description="Disordered" evidence="1">
    <location>
        <begin position="219"/>
        <end position="339"/>
    </location>
</feature>
<sequence>MVFSQSSTSINNPSISYSDDTHRSSRDSGGDSRDSRRRSVFDVLKRSRSVSAAPPDNRSIPGQYPESSTTPPLATVDTQILRHRTRLSPGLTAENIKAGGQSRLGGILRRRDASPTESTPGATPDTQKAQSSSNNSPYLSRFIGTEDSESESDGESIYQTSEDPPRLLFPLTRSRSNSMTTFMRSFNFDGTRDSPPRPLPSPTRSQTSFVLVEHEARRIQDQDSHLPTSLPPVSREVTRDRTAEASERKEFVPGRKSPQEVLSSMGVYRRETQEGSPLWTGGSATVIGTQQRQQRHEPDPPPTPSSSKVPWDAERNIQGYIDDIDTSHSTRSGASKVVQ</sequence>
<evidence type="ECO:0000313" key="2">
    <source>
        <dbReference type="EMBL" id="KAF9790504.1"/>
    </source>
</evidence>
<protein>
    <submittedName>
        <fullName evidence="2">Uncharacterized protein</fullName>
    </submittedName>
</protein>
<dbReference type="EMBL" id="WIUZ02000002">
    <property type="protein sequence ID" value="KAF9790504.1"/>
    <property type="molecule type" value="Genomic_DNA"/>
</dbReference>
<evidence type="ECO:0000313" key="3">
    <source>
        <dbReference type="Proteomes" id="UP000736335"/>
    </source>
</evidence>
<dbReference type="AlphaFoldDB" id="A0A9P6LA66"/>
<organism evidence="2 3">
    <name type="scientific">Thelephora terrestris</name>
    <dbReference type="NCBI Taxonomy" id="56493"/>
    <lineage>
        <taxon>Eukaryota</taxon>
        <taxon>Fungi</taxon>
        <taxon>Dikarya</taxon>
        <taxon>Basidiomycota</taxon>
        <taxon>Agaricomycotina</taxon>
        <taxon>Agaricomycetes</taxon>
        <taxon>Thelephorales</taxon>
        <taxon>Thelephoraceae</taxon>
        <taxon>Thelephora</taxon>
    </lineage>
</organism>
<proteinExistence type="predicted"/>
<feature type="region of interest" description="Disordered" evidence="1">
    <location>
        <begin position="1"/>
        <end position="171"/>
    </location>
</feature>
<reference evidence="2" key="2">
    <citation type="submission" date="2020-11" db="EMBL/GenBank/DDBJ databases">
        <authorList>
            <consortium name="DOE Joint Genome Institute"/>
            <person name="Kuo A."/>
            <person name="Miyauchi S."/>
            <person name="Kiss E."/>
            <person name="Drula E."/>
            <person name="Kohler A."/>
            <person name="Sanchez-Garcia M."/>
            <person name="Andreopoulos B."/>
            <person name="Barry K.W."/>
            <person name="Bonito G."/>
            <person name="Buee M."/>
            <person name="Carver A."/>
            <person name="Chen C."/>
            <person name="Cichocki N."/>
            <person name="Clum A."/>
            <person name="Culley D."/>
            <person name="Crous P.W."/>
            <person name="Fauchery L."/>
            <person name="Girlanda M."/>
            <person name="Hayes R."/>
            <person name="Keri Z."/>
            <person name="Labutti K."/>
            <person name="Lipzen A."/>
            <person name="Lombard V."/>
            <person name="Magnuson J."/>
            <person name="Maillard F."/>
            <person name="Morin E."/>
            <person name="Murat C."/>
            <person name="Nolan M."/>
            <person name="Ohm R."/>
            <person name="Pangilinan J."/>
            <person name="Pereira M."/>
            <person name="Perotto S."/>
            <person name="Peter M."/>
            <person name="Riley R."/>
            <person name="Sitrit Y."/>
            <person name="Stielow B."/>
            <person name="Szollosi G."/>
            <person name="Zifcakova L."/>
            <person name="Stursova M."/>
            <person name="Spatafora J.W."/>
            <person name="Tedersoo L."/>
            <person name="Vaario L.-M."/>
            <person name="Yamada A."/>
            <person name="Yan M."/>
            <person name="Wang P."/>
            <person name="Xu J."/>
            <person name="Bruns T."/>
            <person name="Baldrian P."/>
            <person name="Vilgalys R."/>
            <person name="Henrissat B."/>
            <person name="Grigoriev I.V."/>
            <person name="Hibbett D."/>
            <person name="Nagy L.G."/>
            <person name="Martin F.M."/>
        </authorList>
    </citation>
    <scope>NUCLEOTIDE SEQUENCE</scope>
    <source>
        <strain evidence="2">UH-Tt-Lm1</strain>
    </source>
</reference>
<reference evidence="2" key="1">
    <citation type="journal article" date="2020" name="Nat. Commun.">
        <title>Large-scale genome sequencing of mycorrhizal fungi provides insights into the early evolution of symbiotic traits.</title>
        <authorList>
            <person name="Miyauchi S."/>
            <person name="Kiss E."/>
            <person name="Kuo A."/>
            <person name="Drula E."/>
            <person name="Kohler A."/>
            <person name="Sanchez-Garcia M."/>
            <person name="Morin E."/>
            <person name="Andreopoulos B."/>
            <person name="Barry K.W."/>
            <person name="Bonito G."/>
            <person name="Buee M."/>
            <person name="Carver A."/>
            <person name="Chen C."/>
            <person name="Cichocki N."/>
            <person name="Clum A."/>
            <person name="Culley D."/>
            <person name="Crous P.W."/>
            <person name="Fauchery L."/>
            <person name="Girlanda M."/>
            <person name="Hayes R.D."/>
            <person name="Keri Z."/>
            <person name="LaButti K."/>
            <person name="Lipzen A."/>
            <person name="Lombard V."/>
            <person name="Magnuson J."/>
            <person name="Maillard F."/>
            <person name="Murat C."/>
            <person name="Nolan M."/>
            <person name="Ohm R.A."/>
            <person name="Pangilinan J."/>
            <person name="Pereira M.F."/>
            <person name="Perotto S."/>
            <person name="Peter M."/>
            <person name="Pfister S."/>
            <person name="Riley R."/>
            <person name="Sitrit Y."/>
            <person name="Stielow J.B."/>
            <person name="Szollosi G."/>
            <person name="Zifcakova L."/>
            <person name="Stursova M."/>
            <person name="Spatafora J.W."/>
            <person name="Tedersoo L."/>
            <person name="Vaario L.M."/>
            <person name="Yamada A."/>
            <person name="Yan M."/>
            <person name="Wang P."/>
            <person name="Xu J."/>
            <person name="Bruns T."/>
            <person name="Baldrian P."/>
            <person name="Vilgalys R."/>
            <person name="Dunand C."/>
            <person name="Henrissat B."/>
            <person name="Grigoriev I.V."/>
            <person name="Hibbett D."/>
            <person name="Nagy L.G."/>
            <person name="Martin F.M."/>
        </authorList>
    </citation>
    <scope>NUCLEOTIDE SEQUENCE</scope>
    <source>
        <strain evidence="2">UH-Tt-Lm1</strain>
    </source>
</reference>
<dbReference type="Proteomes" id="UP000736335">
    <property type="component" value="Unassembled WGS sequence"/>
</dbReference>
<feature type="compositionally biased region" description="Polar residues" evidence="1">
    <location>
        <begin position="65"/>
        <end position="78"/>
    </location>
</feature>
<comment type="caution">
    <text evidence="2">The sequence shown here is derived from an EMBL/GenBank/DDBJ whole genome shotgun (WGS) entry which is preliminary data.</text>
</comment>
<feature type="compositionally biased region" description="Polar residues" evidence="1">
    <location>
        <begin position="282"/>
        <end position="292"/>
    </location>
</feature>
<feature type="compositionally biased region" description="Polar residues" evidence="1">
    <location>
        <begin position="327"/>
        <end position="339"/>
    </location>
</feature>
<feature type="compositionally biased region" description="Polar residues" evidence="1">
    <location>
        <begin position="1"/>
        <end position="18"/>
    </location>
</feature>
<feature type="compositionally biased region" description="Basic and acidic residues" evidence="1">
    <location>
        <begin position="236"/>
        <end position="253"/>
    </location>
</feature>
<name>A0A9P6LA66_9AGAM</name>
<feature type="compositionally biased region" description="Basic and acidic residues" evidence="1">
    <location>
        <begin position="19"/>
        <end position="45"/>
    </location>
</feature>
<feature type="region of interest" description="Disordered" evidence="1">
    <location>
        <begin position="186"/>
        <end position="205"/>
    </location>
</feature>
<keyword evidence="3" id="KW-1185">Reference proteome</keyword>